<accession>A0A4R3T855</accession>
<dbReference type="AlphaFoldDB" id="A0A4R3T855"/>
<proteinExistence type="predicted"/>
<name>A0A4R3T855_9FIRM</name>
<keyword evidence="1" id="KW-0812">Transmembrane</keyword>
<feature type="transmembrane region" description="Helical" evidence="1">
    <location>
        <begin position="99"/>
        <end position="116"/>
    </location>
</feature>
<feature type="transmembrane region" description="Helical" evidence="1">
    <location>
        <begin position="21"/>
        <end position="45"/>
    </location>
</feature>
<comment type="caution">
    <text evidence="2">The sequence shown here is derived from an EMBL/GenBank/DDBJ whole genome shotgun (WGS) entry which is preliminary data.</text>
</comment>
<evidence type="ECO:0000313" key="3">
    <source>
        <dbReference type="Proteomes" id="UP000295773"/>
    </source>
</evidence>
<keyword evidence="1" id="KW-1133">Transmembrane helix</keyword>
<dbReference type="GeneID" id="73794262"/>
<organism evidence="2 3">
    <name type="scientific">Longicatena caecimuris</name>
    <dbReference type="NCBI Taxonomy" id="1796635"/>
    <lineage>
        <taxon>Bacteria</taxon>
        <taxon>Bacillati</taxon>
        <taxon>Bacillota</taxon>
        <taxon>Erysipelotrichia</taxon>
        <taxon>Erysipelotrichales</taxon>
        <taxon>Erysipelotrichaceae</taxon>
        <taxon>Longicatena</taxon>
    </lineage>
</organism>
<dbReference type="RefSeq" id="WP_008690944.1">
    <property type="nucleotide sequence ID" value="NZ_AP024510.1"/>
</dbReference>
<keyword evidence="1" id="KW-0472">Membrane</keyword>
<evidence type="ECO:0000313" key="2">
    <source>
        <dbReference type="EMBL" id="TCU57680.1"/>
    </source>
</evidence>
<evidence type="ECO:0008006" key="4">
    <source>
        <dbReference type="Google" id="ProtNLM"/>
    </source>
</evidence>
<reference evidence="2 3" key="1">
    <citation type="submission" date="2019-03" db="EMBL/GenBank/DDBJ databases">
        <title>Genomic Encyclopedia of Type Strains, Phase IV (KMG-IV): sequencing the most valuable type-strain genomes for metagenomic binning, comparative biology and taxonomic classification.</title>
        <authorList>
            <person name="Goeker M."/>
        </authorList>
    </citation>
    <scope>NUCLEOTIDE SEQUENCE [LARGE SCALE GENOMIC DNA]</scope>
    <source>
        <strain evidence="2 3">DSM 29481</strain>
    </source>
</reference>
<gene>
    <name evidence="2" type="ORF">EDD61_11767</name>
</gene>
<dbReference type="Proteomes" id="UP000295773">
    <property type="component" value="Unassembled WGS sequence"/>
</dbReference>
<keyword evidence="3" id="KW-1185">Reference proteome</keyword>
<evidence type="ECO:0000256" key="1">
    <source>
        <dbReference type="SAM" id="Phobius"/>
    </source>
</evidence>
<protein>
    <recommendedName>
        <fullName evidence="4">Transporter</fullName>
    </recommendedName>
</protein>
<dbReference type="EMBL" id="SMBP01000017">
    <property type="protein sequence ID" value="TCU57680.1"/>
    <property type="molecule type" value="Genomic_DNA"/>
</dbReference>
<sequence>MKNLNTRLLRFTKLLEFSVALCLMVAIVIAAGMALLDTTALVIAGDFQLEHFLSGVLTIVVAIEFVKMLLLHTPESVIEVLLYAVARQIIISHESAMENLIGVLAVAIIFIIRKYFSKSFQSAVGDE</sequence>